<reference evidence="4" key="1">
    <citation type="journal article" date="2019" name="Int. J. Syst. Evol. Microbiol.">
        <title>The Global Catalogue of Microorganisms (GCM) 10K type strain sequencing project: providing services to taxonomists for standard genome sequencing and annotation.</title>
        <authorList>
            <consortium name="The Broad Institute Genomics Platform"/>
            <consortium name="The Broad Institute Genome Sequencing Center for Infectious Disease"/>
            <person name="Wu L."/>
            <person name="Ma J."/>
        </authorList>
    </citation>
    <scope>NUCLEOTIDE SEQUENCE [LARGE SCALE GENOMIC DNA]</scope>
    <source>
        <strain evidence="4">CCUG 54939</strain>
    </source>
</reference>
<feature type="coiled-coil region" evidence="1">
    <location>
        <begin position="63"/>
        <end position="104"/>
    </location>
</feature>
<feature type="region of interest" description="Disordered" evidence="2">
    <location>
        <begin position="1"/>
        <end position="40"/>
    </location>
</feature>
<keyword evidence="4" id="KW-1185">Reference proteome</keyword>
<evidence type="ECO:0000256" key="1">
    <source>
        <dbReference type="SAM" id="Coils"/>
    </source>
</evidence>
<accession>A0ABV8CMX5</accession>
<dbReference type="RefSeq" id="WP_377151791.1">
    <property type="nucleotide sequence ID" value="NZ_JBHSAF010000007.1"/>
</dbReference>
<dbReference type="Proteomes" id="UP001595692">
    <property type="component" value="Unassembled WGS sequence"/>
</dbReference>
<evidence type="ECO:0000313" key="3">
    <source>
        <dbReference type="EMBL" id="MFC3913451.1"/>
    </source>
</evidence>
<feature type="coiled-coil region" evidence="1">
    <location>
        <begin position="255"/>
        <end position="308"/>
    </location>
</feature>
<evidence type="ECO:0008006" key="5">
    <source>
        <dbReference type="Google" id="ProtNLM"/>
    </source>
</evidence>
<name>A0ABV8CMX5_9GAMM</name>
<evidence type="ECO:0000256" key="2">
    <source>
        <dbReference type="SAM" id="MobiDB-lite"/>
    </source>
</evidence>
<feature type="region of interest" description="Disordered" evidence="2">
    <location>
        <begin position="106"/>
        <end position="125"/>
    </location>
</feature>
<sequence length="334" mass="37211">MQINRTQSGWVTESLTRSSDAISSAEQASTGRTSKVRSSRLPHLERLSNWSLIGATQQKIADAQGSEQALLQVYRQLKQLERQLSQSQQAGSQIREQLAKLDQELAGDEGPLNGDLTPKLLDEQPSRRQYRLDKVDLLSPKTSAEKVRLFFPSAGQGVSVEIAANSRGEQVVEQLQQALAETPLQVSRNEQGQLLFSVPSSDARWLDEPVLFSGEGIRVPAGNPVSIKLSAEQGELTKLSDGLSRGESHQEQQRLQKLLGTIESSMRELKKYRRQMLAQLERVKERTTQVNEQELQKLQQELQRQLSAADFQQGYSALVTQANVSRQDVVALLS</sequence>
<feature type="compositionally biased region" description="Polar residues" evidence="2">
    <location>
        <begin position="1"/>
        <end position="33"/>
    </location>
</feature>
<proteinExistence type="predicted"/>
<evidence type="ECO:0000313" key="4">
    <source>
        <dbReference type="Proteomes" id="UP001595692"/>
    </source>
</evidence>
<organism evidence="3 4">
    <name type="scientific">Pseudaeromonas sharmana</name>
    <dbReference type="NCBI Taxonomy" id="328412"/>
    <lineage>
        <taxon>Bacteria</taxon>
        <taxon>Pseudomonadati</taxon>
        <taxon>Pseudomonadota</taxon>
        <taxon>Gammaproteobacteria</taxon>
        <taxon>Aeromonadales</taxon>
        <taxon>Aeromonadaceae</taxon>
        <taxon>Pseudaeromonas</taxon>
    </lineage>
</organism>
<protein>
    <recommendedName>
        <fullName evidence="5">Flagellin</fullName>
    </recommendedName>
</protein>
<comment type="caution">
    <text evidence="3">The sequence shown here is derived from an EMBL/GenBank/DDBJ whole genome shotgun (WGS) entry which is preliminary data.</text>
</comment>
<dbReference type="EMBL" id="JBHSAF010000007">
    <property type="protein sequence ID" value="MFC3913451.1"/>
    <property type="molecule type" value="Genomic_DNA"/>
</dbReference>
<gene>
    <name evidence="3" type="ORF">ACFOSS_08240</name>
</gene>
<keyword evidence="1" id="KW-0175">Coiled coil</keyword>